<dbReference type="GO" id="GO:0046983">
    <property type="term" value="F:protein dimerization activity"/>
    <property type="evidence" value="ECO:0007669"/>
    <property type="project" value="InterPro"/>
</dbReference>
<gene>
    <name evidence="7" type="ORF">BKA14_008363</name>
</gene>
<proteinExistence type="predicted"/>
<sequence length="413" mass="44577">MDRTDRIMARLPYVALGASVVLVVAGSTVGVPHQPWPIVALVVVATLAWLLFWVQLHPEWEHDEPKMVVFWFGLGALLVALIWSSTLFGFFAWSAYLLVTRGLKSWRRILAATLVAAVSAVSQLGGFGSLSEPGILPVALVVLLINIGIANLMIWVTLWTHEQGLRRNRMIEDLAEANRKLAAALHENAGLHAQLLAQAREAGVLDERQRMAGEIHDVLAQGLTGIVTQLEATGAAADRPEDWWRHLGHAKTLARDSLTEARRSVQALRPQTLDEAALPDAIGDLVTDWSRVHEVAAELVTTGTPRPLVPEIETTLLRTAQEALANVARHAEAGRVGLTLSYMEDVVTLDVRDDGHGFDPTLPREVSENGGYGLDAMRERLARIAGSLEVESEPGAGTALSACVPAIAIGAAA</sequence>
<feature type="transmembrane region" description="Helical" evidence="5">
    <location>
        <begin position="12"/>
        <end position="31"/>
    </location>
</feature>
<keyword evidence="5" id="KW-0812">Transmembrane</keyword>
<keyword evidence="8" id="KW-1185">Reference proteome</keyword>
<dbReference type="EMBL" id="JACHMF010000001">
    <property type="protein sequence ID" value="MBB4698215.1"/>
    <property type="molecule type" value="Genomic_DNA"/>
</dbReference>
<keyword evidence="4" id="KW-0175">Coiled coil</keyword>
<keyword evidence="2 7" id="KW-0418">Kinase</keyword>
<keyword evidence="1" id="KW-0808">Transferase</keyword>
<dbReference type="SUPFAM" id="SSF55874">
    <property type="entry name" value="ATPase domain of HSP90 chaperone/DNA topoisomerase II/histidine kinase"/>
    <property type="match status" value="1"/>
</dbReference>
<protein>
    <submittedName>
        <fullName evidence="7">Signal transduction histidine kinase</fullName>
    </submittedName>
</protein>
<feature type="coiled-coil region" evidence="4">
    <location>
        <begin position="167"/>
        <end position="194"/>
    </location>
</feature>
<feature type="transmembrane region" description="Helical" evidence="5">
    <location>
        <begin position="38"/>
        <end position="56"/>
    </location>
</feature>
<keyword evidence="3" id="KW-0902">Two-component regulatory system</keyword>
<dbReference type="PROSITE" id="PS50109">
    <property type="entry name" value="HIS_KIN"/>
    <property type="match status" value="1"/>
</dbReference>
<dbReference type="SMART" id="SM00387">
    <property type="entry name" value="HATPase_c"/>
    <property type="match status" value="1"/>
</dbReference>
<evidence type="ECO:0000256" key="1">
    <source>
        <dbReference type="ARBA" id="ARBA00022679"/>
    </source>
</evidence>
<feature type="domain" description="Histidine kinase" evidence="6">
    <location>
        <begin position="316"/>
        <end position="408"/>
    </location>
</feature>
<dbReference type="AlphaFoldDB" id="A0A7W7G779"/>
<dbReference type="Pfam" id="PF02518">
    <property type="entry name" value="HATPase_c"/>
    <property type="match status" value="1"/>
</dbReference>
<keyword evidence="5" id="KW-1133">Transmembrane helix</keyword>
<dbReference type="InterPro" id="IPR017205">
    <property type="entry name" value="Sig_transdc_His_kinase_ChrS"/>
</dbReference>
<dbReference type="Gene3D" id="3.30.565.10">
    <property type="entry name" value="Histidine kinase-like ATPase, C-terminal domain"/>
    <property type="match status" value="1"/>
</dbReference>
<dbReference type="CDD" id="cd16917">
    <property type="entry name" value="HATPase_UhpB-NarQ-NarX-like"/>
    <property type="match status" value="1"/>
</dbReference>
<dbReference type="InterPro" id="IPR050482">
    <property type="entry name" value="Sensor_HK_TwoCompSys"/>
</dbReference>
<dbReference type="Proteomes" id="UP000542742">
    <property type="component" value="Unassembled WGS sequence"/>
</dbReference>
<evidence type="ECO:0000256" key="3">
    <source>
        <dbReference type="ARBA" id="ARBA00023012"/>
    </source>
</evidence>
<feature type="transmembrane region" description="Helical" evidence="5">
    <location>
        <begin position="109"/>
        <end position="128"/>
    </location>
</feature>
<dbReference type="PANTHER" id="PTHR24421">
    <property type="entry name" value="NITRATE/NITRITE SENSOR PROTEIN NARX-RELATED"/>
    <property type="match status" value="1"/>
</dbReference>
<dbReference type="PIRSF" id="PIRSF037434">
    <property type="entry name" value="STHK_ChrS"/>
    <property type="match status" value="1"/>
</dbReference>
<dbReference type="Pfam" id="PF07730">
    <property type="entry name" value="HisKA_3"/>
    <property type="match status" value="1"/>
</dbReference>
<dbReference type="InterPro" id="IPR011712">
    <property type="entry name" value="Sig_transdc_His_kin_sub3_dim/P"/>
</dbReference>
<evidence type="ECO:0000313" key="8">
    <source>
        <dbReference type="Proteomes" id="UP000542742"/>
    </source>
</evidence>
<dbReference type="PANTHER" id="PTHR24421:SF62">
    <property type="entry name" value="SENSORY TRANSDUCTION HISTIDINE KINASE"/>
    <property type="match status" value="1"/>
</dbReference>
<comment type="caution">
    <text evidence="7">The sequence shown here is derived from an EMBL/GenBank/DDBJ whole genome shotgun (WGS) entry which is preliminary data.</text>
</comment>
<dbReference type="GO" id="GO:0000155">
    <property type="term" value="F:phosphorelay sensor kinase activity"/>
    <property type="evidence" value="ECO:0007669"/>
    <property type="project" value="InterPro"/>
</dbReference>
<evidence type="ECO:0000313" key="7">
    <source>
        <dbReference type="EMBL" id="MBB4698215.1"/>
    </source>
</evidence>
<dbReference type="InterPro" id="IPR003594">
    <property type="entry name" value="HATPase_dom"/>
</dbReference>
<organism evidence="7 8">
    <name type="scientific">Paractinoplanes abujensis</name>
    <dbReference type="NCBI Taxonomy" id="882441"/>
    <lineage>
        <taxon>Bacteria</taxon>
        <taxon>Bacillati</taxon>
        <taxon>Actinomycetota</taxon>
        <taxon>Actinomycetes</taxon>
        <taxon>Micromonosporales</taxon>
        <taxon>Micromonosporaceae</taxon>
        <taxon>Paractinoplanes</taxon>
    </lineage>
</organism>
<evidence type="ECO:0000259" key="6">
    <source>
        <dbReference type="PROSITE" id="PS50109"/>
    </source>
</evidence>
<dbReference type="GO" id="GO:0016020">
    <property type="term" value="C:membrane"/>
    <property type="evidence" value="ECO:0007669"/>
    <property type="project" value="InterPro"/>
</dbReference>
<keyword evidence="5" id="KW-0472">Membrane</keyword>
<dbReference type="InterPro" id="IPR036890">
    <property type="entry name" value="HATPase_C_sf"/>
</dbReference>
<reference evidence="7 8" key="1">
    <citation type="submission" date="2020-08" db="EMBL/GenBank/DDBJ databases">
        <title>Sequencing the genomes of 1000 actinobacteria strains.</title>
        <authorList>
            <person name="Klenk H.-P."/>
        </authorList>
    </citation>
    <scope>NUCLEOTIDE SEQUENCE [LARGE SCALE GENOMIC DNA]</scope>
    <source>
        <strain evidence="7 8">DSM 45518</strain>
    </source>
</reference>
<evidence type="ECO:0000256" key="2">
    <source>
        <dbReference type="ARBA" id="ARBA00022777"/>
    </source>
</evidence>
<feature type="transmembrane region" description="Helical" evidence="5">
    <location>
        <begin position="134"/>
        <end position="160"/>
    </location>
</feature>
<accession>A0A7W7G779</accession>
<dbReference type="Gene3D" id="1.20.5.1930">
    <property type="match status" value="1"/>
</dbReference>
<dbReference type="InterPro" id="IPR005467">
    <property type="entry name" value="His_kinase_dom"/>
</dbReference>
<feature type="transmembrane region" description="Helical" evidence="5">
    <location>
        <begin position="68"/>
        <end position="97"/>
    </location>
</feature>
<evidence type="ECO:0000256" key="4">
    <source>
        <dbReference type="SAM" id="Coils"/>
    </source>
</evidence>
<evidence type="ECO:0000256" key="5">
    <source>
        <dbReference type="SAM" id="Phobius"/>
    </source>
</evidence>
<name>A0A7W7G779_9ACTN</name>
<dbReference type="RefSeq" id="WP_184956249.1">
    <property type="nucleotide sequence ID" value="NZ_BOMC01000024.1"/>
</dbReference>